<evidence type="ECO:0000313" key="2">
    <source>
        <dbReference type="Proteomes" id="UP000320806"/>
    </source>
</evidence>
<name>A0A542ECJ9_9MICO</name>
<gene>
    <name evidence="1" type="ORF">FB459_0448</name>
</gene>
<accession>A0A542ECJ9</accession>
<keyword evidence="2" id="KW-1185">Reference proteome</keyword>
<sequence>MPTISVRPPDVLLGVDDADELGEAKEVKAEDDVGLGDPVVVEALEVLDPVALAELAGDDFVAASFEPPLQPLSTSTAAAVAPSMRRFTCPP</sequence>
<evidence type="ECO:0000313" key="1">
    <source>
        <dbReference type="EMBL" id="TQJ13058.1"/>
    </source>
</evidence>
<dbReference type="AlphaFoldDB" id="A0A542ECJ9"/>
<comment type="caution">
    <text evidence="1">The sequence shown here is derived from an EMBL/GenBank/DDBJ whole genome shotgun (WGS) entry which is preliminary data.</text>
</comment>
<proteinExistence type="predicted"/>
<dbReference type="EMBL" id="VFMO01000001">
    <property type="protein sequence ID" value="TQJ13058.1"/>
    <property type="molecule type" value="Genomic_DNA"/>
</dbReference>
<dbReference type="Proteomes" id="UP000320806">
    <property type="component" value="Unassembled WGS sequence"/>
</dbReference>
<protein>
    <submittedName>
        <fullName evidence="1">Uncharacterized protein</fullName>
    </submittedName>
</protein>
<organism evidence="1 2">
    <name type="scientific">Yimella lutea</name>
    <dbReference type="NCBI Taxonomy" id="587872"/>
    <lineage>
        <taxon>Bacteria</taxon>
        <taxon>Bacillati</taxon>
        <taxon>Actinomycetota</taxon>
        <taxon>Actinomycetes</taxon>
        <taxon>Micrococcales</taxon>
        <taxon>Dermacoccaceae</taxon>
        <taxon>Yimella</taxon>
    </lineage>
</organism>
<reference evidence="1 2" key="1">
    <citation type="submission" date="2019-06" db="EMBL/GenBank/DDBJ databases">
        <title>Sequencing the genomes of 1000 actinobacteria strains.</title>
        <authorList>
            <person name="Klenk H.-P."/>
        </authorList>
    </citation>
    <scope>NUCLEOTIDE SEQUENCE [LARGE SCALE GENOMIC DNA]</scope>
    <source>
        <strain evidence="1 2">DSM 19828</strain>
    </source>
</reference>